<reference evidence="2 3" key="1">
    <citation type="journal article" date="2023" name="Commun. Biol.">
        <title>Genome analysis of Parmales, the sister group of diatoms, reveals the evolutionary specialization of diatoms from phago-mixotrophs to photoautotrophs.</title>
        <authorList>
            <person name="Ban H."/>
            <person name="Sato S."/>
            <person name="Yoshikawa S."/>
            <person name="Yamada K."/>
            <person name="Nakamura Y."/>
            <person name="Ichinomiya M."/>
            <person name="Sato N."/>
            <person name="Blanc-Mathieu R."/>
            <person name="Endo H."/>
            <person name="Kuwata A."/>
            <person name="Ogata H."/>
        </authorList>
    </citation>
    <scope>NUCLEOTIDE SEQUENCE [LARGE SCALE GENOMIC DNA]</scope>
</reference>
<evidence type="ECO:0000256" key="1">
    <source>
        <dbReference type="SAM" id="MobiDB-lite"/>
    </source>
</evidence>
<organism evidence="2 3">
    <name type="scientific">Tetraparma gracilis</name>
    <dbReference type="NCBI Taxonomy" id="2962635"/>
    <lineage>
        <taxon>Eukaryota</taxon>
        <taxon>Sar</taxon>
        <taxon>Stramenopiles</taxon>
        <taxon>Ochrophyta</taxon>
        <taxon>Bolidophyceae</taxon>
        <taxon>Parmales</taxon>
        <taxon>Triparmaceae</taxon>
        <taxon>Tetraparma</taxon>
    </lineage>
</organism>
<accession>A0ABQ6MP09</accession>
<feature type="compositionally biased region" description="Gly residues" evidence="1">
    <location>
        <begin position="49"/>
        <end position="65"/>
    </location>
</feature>
<protein>
    <submittedName>
        <fullName evidence="2">Uncharacterized protein</fullName>
    </submittedName>
</protein>
<dbReference type="Proteomes" id="UP001165060">
    <property type="component" value="Unassembled WGS sequence"/>
</dbReference>
<feature type="region of interest" description="Disordered" evidence="1">
    <location>
        <begin position="30"/>
        <end position="69"/>
    </location>
</feature>
<sequence length="445" mass="48123">MADAAEFSPSRLWLGARPGMFFGTAGGKTGYWPDKTSPGKDSTVSSAGSAGGGRGGGRGAAGGGSSQMQSSFTPEVFGEFVASLKDMLTSLDTVRSIAGCEGSAEKQKKIMDLQIEHLERYGTVDQLQDLCRSGVGDPLVQASVTLMNSVVRDAYTAGMLASKPAAEDLRTQGLDRFRLMEFLDACTALMSFPGTKQRLRAAFDKGMGRVSHEDKKGSPMQLMQAELNDLQKEMLECCGFEGDYGVGVLASIHETFGKDEEVGAKLKNFQNAMGSAVKLATTAEAQTFSKVDDGTTRVVSVSHKEVDPDAPRSELMQTPAGLEAAEAMQKKQLAVARQMAVMQQDVLAQLLSWNEEEREEQLKYAKQTHEDFVRQVMEIEDVQERANFMLTVNPEVQRTLVVHKVWEEMKRTNGGVAPSIKMNKDFVPPKAGAGGGCDNPNHASK</sequence>
<proteinExistence type="predicted"/>
<gene>
    <name evidence="2" type="ORF">TeGR_g5597</name>
</gene>
<name>A0ABQ6MP09_9STRA</name>
<evidence type="ECO:0000313" key="2">
    <source>
        <dbReference type="EMBL" id="GMI30066.1"/>
    </source>
</evidence>
<comment type="caution">
    <text evidence="2">The sequence shown here is derived from an EMBL/GenBank/DDBJ whole genome shotgun (WGS) entry which is preliminary data.</text>
</comment>
<dbReference type="EMBL" id="BRYB01005875">
    <property type="protein sequence ID" value="GMI30066.1"/>
    <property type="molecule type" value="Genomic_DNA"/>
</dbReference>
<evidence type="ECO:0000313" key="3">
    <source>
        <dbReference type="Proteomes" id="UP001165060"/>
    </source>
</evidence>
<feature type="region of interest" description="Disordered" evidence="1">
    <location>
        <begin position="417"/>
        <end position="445"/>
    </location>
</feature>
<keyword evidence="3" id="KW-1185">Reference proteome</keyword>